<dbReference type="Gene3D" id="3.40.1440.10">
    <property type="entry name" value="GIY-YIG endonuclease"/>
    <property type="match status" value="1"/>
</dbReference>
<dbReference type="CDD" id="cd10448">
    <property type="entry name" value="GIY-YIG_unchar_3"/>
    <property type="match status" value="1"/>
</dbReference>
<dbReference type="SUPFAM" id="SSF82771">
    <property type="entry name" value="GIY-YIG endonuclease"/>
    <property type="match status" value="1"/>
</dbReference>
<comment type="caution">
    <text evidence="3">The sequence shown here is derived from an EMBL/GenBank/DDBJ whole genome shotgun (WGS) entry which is preliminary data.</text>
</comment>
<dbReference type="PROSITE" id="PS50164">
    <property type="entry name" value="GIY_YIG"/>
    <property type="match status" value="1"/>
</dbReference>
<dbReference type="InterPro" id="IPR000305">
    <property type="entry name" value="GIY-YIG_endonuc"/>
</dbReference>
<gene>
    <name evidence="3" type="ORF">HJG44_03990</name>
</gene>
<dbReference type="Pfam" id="PF01541">
    <property type="entry name" value="GIY-YIG"/>
    <property type="match status" value="1"/>
</dbReference>
<feature type="domain" description="GIY-YIG" evidence="2">
    <location>
        <begin position="1"/>
        <end position="77"/>
    </location>
</feature>
<name>A0A849I586_9HYPH</name>
<dbReference type="InterPro" id="IPR035901">
    <property type="entry name" value="GIY-YIG_endonuc_sf"/>
</dbReference>
<dbReference type="AlphaFoldDB" id="A0A849I586"/>
<organism evidence="3 4">
    <name type="scientific">Enterovirga aerilata</name>
    <dbReference type="NCBI Taxonomy" id="2730920"/>
    <lineage>
        <taxon>Bacteria</taxon>
        <taxon>Pseudomonadati</taxon>
        <taxon>Pseudomonadota</taxon>
        <taxon>Alphaproteobacteria</taxon>
        <taxon>Hyphomicrobiales</taxon>
        <taxon>Methylobacteriaceae</taxon>
        <taxon>Enterovirga</taxon>
    </lineage>
</organism>
<reference evidence="3 4" key="1">
    <citation type="submission" date="2020-04" db="EMBL/GenBank/DDBJ databases">
        <title>Enterovirga sp. isolate from soil.</title>
        <authorList>
            <person name="Chea S."/>
            <person name="Kim D.-U."/>
        </authorList>
    </citation>
    <scope>NUCLEOTIDE SEQUENCE [LARGE SCALE GENOMIC DNA]</scope>
    <source>
        <strain evidence="3 4">DB1703</strain>
    </source>
</reference>
<sequence>MSGSVYIVTNRPNGILYTGVTAVLPRRIFEHREGRGSIFTRRYGLTRLVWYEHHDDIRAAIQRESNMKHYPRAWKVRLILEMNPNWDDLYETLNGAPLT</sequence>
<dbReference type="PANTHER" id="PTHR34477:SF5">
    <property type="entry name" value="BSL5627 PROTEIN"/>
    <property type="match status" value="1"/>
</dbReference>
<dbReference type="RefSeq" id="WP_171217009.1">
    <property type="nucleotide sequence ID" value="NZ_JABEPP010000001.1"/>
</dbReference>
<proteinExistence type="inferred from homology"/>
<dbReference type="EMBL" id="JABEPP010000001">
    <property type="protein sequence ID" value="NNM71559.1"/>
    <property type="molecule type" value="Genomic_DNA"/>
</dbReference>
<comment type="similarity">
    <text evidence="1">Belongs to the UPF0213 family.</text>
</comment>
<evidence type="ECO:0000313" key="3">
    <source>
        <dbReference type="EMBL" id="NNM71559.1"/>
    </source>
</evidence>
<evidence type="ECO:0000256" key="1">
    <source>
        <dbReference type="ARBA" id="ARBA00007435"/>
    </source>
</evidence>
<protein>
    <submittedName>
        <fullName evidence="3">GIY-YIG nuclease family protein</fullName>
    </submittedName>
</protein>
<accession>A0A849I586</accession>
<keyword evidence="4" id="KW-1185">Reference proteome</keyword>
<evidence type="ECO:0000259" key="2">
    <source>
        <dbReference type="PROSITE" id="PS50164"/>
    </source>
</evidence>
<dbReference type="Proteomes" id="UP000564885">
    <property type="component" value="Unassembled WGS sequence"/>
</dbReference>
<evidence type="ECO:0000313" key="4">
    <source>
        <dbReference type="Proteomes" id="UP000564885"/>
    </source>
</evidence>
<dbReference type="PANTHER" id="PTHR34477">
    <property type="entry name" value="UPF0213 PROTEIN YHBQ"/>
    <property type="match status" value="1"/>
</dbReference>
<dbReference type="InterPro" id="IPR050190">
    <property type="entry name" value="UPF0213_domain"/>
</dbReference>